<evidence type="ECO:0000313" key="3">
    <source>
        <dbReference type="EMBL" id="GAX19537.1"/>
    </source>
</evidence>
<keyword evidence="4" id="KW-1185">Reference proteome</keyword>
<evidence type="ECO:0000256" key="1">
    <source>
        <dbReference type="ARBA" id="ARBA00038101"/>
    </source>
</evidence>
<dbReference type="Gene3D" id="1.25.40.10">
    <property type="entry name" value="Tetratricopeptide repeat domain"/>
    <property type="match status" value="3"/>
</dbReference>
<dbReference type="AlphaFoldDB" id="A0A1Z5JZW0"/>
<reference evidence="3 4" key="1">
    <citation type="journal article" date="2015" name="Plant Cell">
        <title>Oil accumulation by the oleaginous diatom Fistulifera solaris as revealed by the genome and transcriptome.</title>
        <authorList>
            <person name="Tanaka T."/>
            <person name="Maeda Y."/>
            <person name="Veluchamy A."/>
            <person name="Tanaka M."/>
            <person name="Abida H."/>
            <person name="Marechal E."/>
            <person name="Bowler C."/>
            <person name="Muto M."/>
            <person name="Sunaga Y."/>
            <person name="Tanaka M."/>
            <person name="Yoshino T."/>
            <person name="Taniguchi T."/>
            <person name="Fukuda Y."/>
            <person name="Nemoto M."/>
            <person name="Matsumoto M."/>
            <person name="Wong P.S."/>
            <person name="Aburatani S."/>
            <person name="Fujibuchi W."/>
        </authorList>
    </citation>
    <scope>NUCLEOTIDE SEQUENCE [LARGE SCALE GENOMIC DNA]</scope>
    <source>
        <strain evidence="3 4">JPCC DA0580</strain>
    </source>
</reference>
<accession>A0A1Z5JZW0</accession>
<dbReference type="PANTHER" id="PTHR11102:SF147">
    <property type="entry name" value="SEL1L ADAPTOR SUBUNIT OF ERAD E3 UBIQUITIN LIGASE"/>
    <property type="match status" value="1"/>
</dbReference>
<evidence type="ECO:0000313" key="4">
    <source>
        <dbReference type="Proteomes" id="UP000198406"/>
    </source>
</evidence>
<organism evidence="3 4">
    <name type="scientific">Fistulifera solaris</name>
    <name type="common">Oleaginous diatom</name>
    <dbReference type="NCBI Taxonomy" id="1519565"/>
    <lineage>
        <taxon>Eukaryota</taxon>
        <taxon>Sar</taxon>
        <taxon>Stramenopiles</taxon>
        <taxon>Ochrophyta</taxon>
        <taxon>Bacillariophyta</taxon>
        <taxon>Bacillariophyceae</taxon>
        <taxon>Bacillariophycidae</taxon>
        <taxon>Naviculales</taxon>
        <taxon>Naviculaceae</taxon>
        <taxon>Fistulifera</taxon>
    </lineage>
</organism>
<keyword evidence="2" id="KW-1133">Transmembrane helix</keyword>
<comment type="similarity">
    <text evidence="1">Belongs to the sel-1 family.</text>
</comment>
<dbReference type="SMART" id="SM00671">
    <property type="entry name" value="SEL1"/>
    <property type="match status" value="5"/>
</dbReference>
<feature type="transmembrane region" description="Helical" evidence="2">
    <location>
        <begin position="821"/>
        <end position="840"/>
    </location>
</feature>
<evidence type="ECO:0000256" key="2">
    <source>
        <dbReference type="SAM" id="Phobius"/>
    </source>
</evidence>
<dbReference type="InParanoid" id="A0A1Z5JZW0"/>
<dbReference type="InterPro" id="IPR006597">
    <property type="entry name" value="Sel1-like"/>
</dbReference>
<sequence>MTARRVPFCKLFCVGCLGGLSLFLQVTLYTLNSYVADMKKAKLSKVQREKINTIRSSRPSESFEHPIYDAGASRATQAAAYWKQLLPYLDWERDDDSLFYSADVNGTVAVYLLRKAASLGHPIAQFLEATSLAAGFWFWPSDDKTLSVQEDWDLDGPEGHQAQILWQMSAIGGNVESALAMANRLEDSCTTRLPYLAAAAHGIMDQLLASPESRGRVVPAKDKHVLYQVHLHGGTGSRLDVDNRPDERADALQYYAVKATQLGDGADAARAAYTLARYYHLGLRGAPQNLTLALKYYDMAGNANHWEAAGRAGMMYLWGIGTKQDVVAAHKMFRVGTPGGFDGCQKRLKRKLKQGQDDEEISLCDSVCLTGMGLMYLLGVPMLAQRDVEIATSYLKLGKDQGDADASYYLGVMKLGWHTHYQSLDKLSEHGQTMVDKFPLVGESSHYPSMVDYQVALTELTAAAGKGNIMAKHRLAMMYETGIKIPNGSGNQMIQAVPMDCERAQKHYISFIDHASPQRAERLRRAYKQYVAGETRKSLQNYLIAAETGSDLGLLNAAFLMERGECLGLDTIACSKAAIRLWKAAAAKGYSEASLRVGDFFYYGRLRTNSNSYPFAWARFVFFPEKVLSTLFDTIRRYFSKIFHDLELISNEDKKNNIAIRSGSDVLPPDAATCDATNSDTEDKELDDLLNKDLSSAAHYYRLAAERNASPRAHFNLGFLYEWGFGLKQDFPLAKRHYDLAISTGTNEAELPVQVALFALNVHEQLVKHCMAWEEWFNNQEEDGFGDWYKELRQWNHPELDDGTKMTKSTRTSRDVIVDHIFTLETATIFALTVLLWVLFQVRHRQTRR</sequence>
<dbReference type="GO" id="GO:0005789">
    <property type="term" value="C:endoplasmic reticulum membrane"/>
    <property type="evidence" value="ECO:0007669"/>
    <property type="project" value="TreeGrafter"/>
</dbReference>
<dbReference type="SUPFAM" id="SSF81901">
    <property type="entry name" value="HCP-like"/>
    <property type="match status" value="2"/>
</dbReference>
<dbReference type="OrthoDB" id="206966at2759"/>
<name>A0A1Z5JZW0_FISSO</name>
<comment type="caution">
    <text evidence="3">The sequence shown here is derived from an EMBL/GenBank/DDBJ whole genome shotgun (WGS) entry which is preliminary data.</text>
</comment>
<dbReference type="InterPro" id="IPR011990">
    <property type="entry name" value="TPR-like_helical_dom_sf"/>
</dbReference>
<dbReference type="PANTHER" id="PTHR11102">
    <property type="entry name" value="SEL-1-LIKE PROTEIN"/>
    <property type="match status" value="1"/>
</dbReference>
<proteinExistence type="inferred from homology"/>
<keyword evidence="2" id="KW-0472">Membrane</keyword>
<dbReference type="EMBL" id="BDSP01000137">
    <property type="protein sequence ID" value="GAX19537.1"/>
    <property type="molecule type" value="Genomic_DNA"/>
</dbReference>
<dbReference type="InterPro" id="IPR050767">
    <property type="entry name" value="Sel1_AlgK"/>
</dbReference>
<keyword evidence="2" id="KW-0812">Transmembrane</keyword>
<dbReference type="GO" id="GO:0036503">
    <property type="term" value="P:ERAD pathway"/>
    <property type="evidence" value="ECO:0007669"/>
    <property type="project" value="TreeGrafter"/>
</dbReference>
<dbReference type="Pfam" id="PF08238">
    <property type="entry name" value="Sel1"/>
    <property type="match status" value="7"/>
</dbReference>
<gene>
    <name evidence="3" type="ORF">FisN_19Hh114</name>
</gene>
<dbReference type="Proteomes" id="UP000198406">
    <property type="component" value="Unassembled WGS sequence"/>
</dbReference>
<protein>
    <submittedName>
        <fullName evidence="3">SEL1 protein</fullName>
    </submittedName>
</protein>